<evidence type="ECO:0000256" key="2">
    <source>
        <dbReference type="PROSITE-ProRule" id="PRU00168"/>
    </source>
</evidence>
<dbReference type="InterPro" id="IPR036964">
    <property type="entry name" value="RASGEF_cat_dom_sf"/>
</dbReference>
<comment type="caution">
    <text evidence="6">The sequence shown here is derived from an EMBL/GenBank/DDBJ whole genome shotgun (WGS) entry which is preliminary data.</text>
</comment>
<dbReference type="GO" id="GO:0005085">
    <property type="term" value="F:guanyl-nucleotide exchange factor activity"/>
    <property type="evidence" value="ECO:0007669"/>
    <property type="project" value="UniProtKB-KW"/>
</dbReference>
<keyword evidence="1 2" id="KW-0344">Guanine-nucleotide releasing factor</keyword>
<dbReference type="PROSITE" id="PS50212">
    <property type="entry name" value="RASGEF_NTER"/>
    <property type="match status" value="1"/>
</dbReference>
<dbReference type="InterPro" id="IPR019804">
    <property type="entry name" value="Ras_G-nucl-exch_fac_CS"/>
</dbReference>
<dbReference type="SUPFAM" id="SSF54236">
    <property type="entry name" value="Ubiquitin-like"/>
    <property type="match status" value="1"/>
</dbReference>
<dbReference type="Gene3D" id="1.10.840.10">
    <property type="entry name" value="Ras guanine-nucleotide exchange factors catalytic domain"/>
    <property type="match status" value="1"/>
</dbReference>
<dbReference type="PANTHER" id="PTHR23113:SF356">
    <property type="entry name" value="FI05912P-RELATED"/>
    <property type="match status" value="1"/>
</dbReference>
<dbReference type="GO" id="GO:0007265">
    <property type="term" value="P:Ras protein signal transduction"/>
    <property type="evidence" value="ECO:0007669"/>
    <property type="project" value="TreeGrafter"/>
</dbReference>
<dbReference type="Pfam" id="PF00618">
    <property type="entry name" value="RasGEF_N"/>
    <property type="match status" value="1"/>
</dbReference>
<dbReference type="CDD" id="cd00155">
    <property type="entry name" value="RasGEF"/>
    <property type="match status" value="1"/>
</dbReference>
<dbReference type="InterPro" id="IPR000651">
    <property type="entry name" value="Ras-like_Gua-exchang_fac_N"/>
</dbReference>
<feature type="domain" description="Ras-GEF" evidence="4">
    <location>
        <begin position="688"/>
        <end position="924"/>
    </location>
</feature>
<accession>A0A1Y1VJJ7</accession>
<evidence type="ECO:0000313" key="7">
    <source>
        <dbReference type="Proteomes" id="UP000193719"/>
    </source>
</evidence>
<sequence length="928" mass="106527">MTDILHQEFGKLSNHEDSNDIKLIRVYFPDQSTTVLQINGNESCWDILCKICEKKSLKPGMCSLSTNNPEEVRSHHSDNSSNNSSGKSSNSTEHLILMNVEKPFFFYNCNTVYLIENSEEEEFRSRTSSRKSSTMITPGSRKTTIRLDSQSFPKTIEVVEPPEGDSFSLNSDKSKFDFSLKRGSRMFGFFLKGHRKNNSDSSTNICASPSQSANVSRQQSGINDIENDFNKNQNLNVTKNGPLDGDLLLKQISNNLDKRDILKRSLSDLGSCILEESNEEILSESKEDEKKIIMNHSNETVNKNPALSDDNKLPSISLNFSAEVDPLINNVKSLISNPPLLTIPSNTDNASKENEDSIGELQPTSTKPKGRRRACTVSISTAGRLVTSTLKSSKVTPRRPISGFFDGVVLESVSDIDKIAIKVTLPDKTVVNEKFVLECTIDDCFDSICERHKIESINHGIVLTQQPDYNVEYDRTLSYYKELNIPIHDISIIPQSTSKHYSTMTICENDIDVMVLQMSKEGLQVMAGTVPKLIEHLTDNSESNTDFLDTLLLTYRSFISPTELFNELVARFNCVPPENPTEEELLYYDKNLLPVQQRVIKTLRWWVHYHWQDYSFSFRLSENLKDFLKQLHEYSVENKTDVFKEDIDDITNIINTELKAYEEKWEHHKTLYKSKGKVLIDSVLHKFNEQDIAAQLCLHDFELFKGIHQIEYLNAIWKAKKSEDDDEEDNTPNLDFFISRFDKESYWAATEICCIPELKKRIQMLKKWILIANECIKRNNFFSFFSIVAGLNLTPVSRLKKTWDGLSEKYTKLWNELEKICDPSRNMKNYRDLLLKSTPPIVPFLPIYLKDLTFMNDGNEAKINGMINFDKLRMMAKRVKDISKLVNYSYTNINIDNTLQNYISHPMTKDLKDLKNLSLTIEPKETKK</sequence>
<dbReference type="SUPFAM" id="SSF48366">
    <property type="entry name" value="Ras GEF"/>
    <property type="match status" value="1"/>
</dbReference>
<dbReference type="SMART" id="SM00229">
    <property type="entry name" value="RasGEFN"/>
    <property type="match status" value="1"/>
</dbReference>
<dbReference type="Gene3D" id="3.10.20.90">
    <property type="entry name" value="Phosphatidylinositol 3-kinase Catalytic Subunit, Chain A, domain 1"/>
    <property type="match status" value="1"/>
</dbReference>
<gene>
    <name evidence="6" type="ORF">BCR36DRAFT_319395</name>
</gene>
<dbReference type="PANTHER" id="PTHR23113">
    <property type="entry name" value="GUANINE NUCLEOTIDE EXCHANGE FACTOR"/>
    <property type="match status" value="1"/>
</dbReference>
<dbReference type="STRING" id="1754191.A0A1Y1VJJ7"/>
<protein>
    <submittedName>
        <fullName evidence="6">Ras GEF</fullName>
    </submittedName>
</protein>
<reference evidence="6 7" key="2">
    <citation type="submission" date="2016-08" db="EMBL/GenBank/DDBJ databases">
        <title>Pervasive Adenine N6-methylation of Active Genes in Fungi.</title>
        <authorList>
            <consortium name="DOE Joint Genome Institute"/>
            <person name="Mondo S.J."/>
            <person name="Dannebaum R.O."/>
            <person name="Kuo R.C."/>
            <person name="Labutti K."/>
            <person name="Haridas S."/>
            <person name="Kuo A."/>
            <person name="Salamov A."/>
            <person name="Ahrendt S.R."/>
            <person name="Lipzen A."/>
            <person name="Sullivan W."/>
            <person name="Andreopoulos W.B."/>
            <person name="Clum A."/>
            <person name="Lindquist E."/>
            <person name="Daum C."/>
            <person name="Ramamoorthy G.K."/>
            <person name="Gryganskyi A."/>
            <person name="Culley D."/>
            <person name="Magnuson J.K."/>
            <person name="James T.Y."/>
            <person name="O'Malley M.A."/>
            <person name="Stajich J.E."/>
            <person name="Spatafora J.W."/>
            <person name="Visel A."/>
            <person name="Grigoriev I.V."/>
        </authorList>
    </citation>
    <scope>NUCLEOTIDE SEQUENCE [LARGE SCALE GENOMIC DNA]</scope>
    <source>
        <strain evidence="7">finn</strain>
    </source>
</reference>
<dbReference type="Pfam" id="PF00617">
    <property type="entry name" value="RasGEF"/>
    <property type="match status" value="1"/>
</dbReference>
<dbReference type="OrthoDB" id="546434at2759"/>
<keyword evidence="7" id="KW-1185">Reference proteome</keyword>
<dbReference type="PROSITE" id="PS00720">
    <property type="entry name" value="RASGEF"/>
    <property type="match status" value="1"/>
</dbReference>
<dbReference type="AlphaFoldDB" id="A0A1Y1VJJ7"/>
<dbReference type="CDD" id="cd06224">
    <property type="entry name" value="REM"/>
    <property type="match status" value="1"/>
</dbReference>
<feature type="compositionally biased region" description="Low complexity" evidence="3">
    <location>
        <begin position="79"/>
        <end position="90"/>
    </location>
</feature>
<dbReference type="InterPro" id="IPR008937">
    <property type="entry name" value="Ras-like_GEF"/>
</dbReference>
<feature type="region of interest" description="Disordered" evidence="3">
    <location>
        <begin position="67"/>
        <end position="90"/>
    </location>
</feature>
<feature type="region of interest" description="Disordered" evidence="3">
    <location>
        <begin position="343"/>
        <end position="372"/>
    </location>
</feature>
<reference evidence="6 7" key="1">
    <citation type="submission" date="2016-08" db="EMBL/GenBank/DDBJ databases">
        <title>Genomes of anaerobic fungi encode conserved fungal cellulosomes for biomass hydrolysis.</title>
        <authorList>
            <consortium name="DOE Joint Genome Institute"/>
            <person name="Haitjema C.H."/>
            <person name="Gilmore S.P."/>
            <person name="Henske J.K."/>
            <person name="Solomon K.V."/>
            <person name="De Groot R."/>
            <person name="Kuo A."/>
            <person name="Mondo S.J."/>
            <person name="Salamov A.A."/>
            <person name="Labutti K."/>
            <person name="Zhao Z."/>
            <person name="Chiniquy J."/>
            <person name="Barry K."/>
            <person name="Brewer H.M."/>
            <person name="Purvine S.O."/>
            <person name="Wright A.T."/>
            <person name="Boxma B."/>
            <person name="Van Alen T."/>
            <person name="Hackstein J.H."/>
            <person name="Baker S.E."/>
            <person name="Grigoriev I.V."/>
            <person name="O'Malley M.A."/>
        </authorList>
    </citation>
    <scope>NUCLEOTIDE SEQUENCE [LARGE SCALE GENOMIC DNA]</scope>
    <source>
        <strain evidence="7">finn</strain>
    </source>
</reference>
<dbReference type="InterPro" id="IPR023578">
    <property type="entry name" value="Ras_GEF_dom_sf"/>
</dbReference>
<dbReference type="Gene3D" id="1.20.870.10">
    <property type="entry name" value="Son of sevenless (SoS) protein Chain: S domain 1"/>
    <property type="match status" value="1"/>
</dbReference>
<proteinExistence type="predicted"/>
<evidence type="ECO:0000256" key="1">
    <source>
        <dbReference type="ARBA" id="ARBA00022658"/>
    </source>
</evidence>
<evidence type="ECO:0000256" key="3">
    <source>
        <dbReference type="SAM" id="MobiDB-lite"/>
    </source>
</evidence>
<dbReference type="GO" id="GO:0005886">
    <property type="term" value="C:plasma membrane"/>
    <property type="evidence" value="ECO:0007669"/>
    <property type="project" value="TreeGrafter"/>
</dbReference>
<dbReference type="InterPro" id="IPR003116">
    <property type="entry name" value="RBD_dom"/>
</dbReference>
<dbReference type="PROSITE" id="PS50009">
    <property type="entry name" value="RASGEF_CAT"/>
    <property type="match status" value="1"/>
</dbReference>
<organism evidence="6 7">
    <name type="scientific">Piromyces finnis</name>
    <dbReference type="NCBI Taxonomy" id="1754191"/>
    <lineage>
        <taxon>Eukaryota</taxon>
        <taxon>Fungi</taxon>
        <taxon>Fungi incertae sedis</taxon>
        <taxon>Chytridiomycota</taxon>
        <taxon>Chytridiomycota incertae sedis</taxon>
        <taxon>Neocallimastigomycetes</taxon>
        <taxon>Neocallimastigales</taxon>
        <taxon>Neocallimastigaceae</taxon>
        <taxon>Piromyces</taxon>
    </lineage>
</organism>
<evidence type="ECO:0000259" key="5">
    <source>
        <dbReference type="PROSITE" id="PS50212"/>
    </source>
</evidence>
<evidence type="ECO:0000259" key="4">
    <source>
        <dbReference type="PROSITE" id="PS50009"/>
    </source>
</evidence>
<feature type="domain" description="N-terminal Ras-GEF" evidence="5">
    <location>
        <begin position="521"/>
        <end position="651"/>
    </location>
</feature>
<dbReference type="Proteomes" id="UP000193719">
    <property type="component" value="Unassembled WGS sequence"/>
</dbReference>
<dbReference type="Pfam" id="PF02196">
    <property type="entry name" value="RBD"/>
    <property type="match status" value="1"/>
</dbReference>
<dbReference type="EMBL" id="MCFH01000006">
    <property type="protein sequence ID" value="ORX57201.1"/>
    <property type="molecule type" value="Genomic_DNA"/>
</dbReference>
<dbReference type="InterPro" id="IPR001895">
    <property type="entry name" value="RASGEF_cat_dom"/>
</dbReference>
<name>A0A1Y1VJJ7_9FUNG</name>
<dbReference type="SMART" id="SM00147">
    <property type="entry name" value="RasGEF"/>
    <property type="match status" value="1"/>
</dbReference>
<dbReference type="InterPro" id="IPR029071">
    <property type="entry name" value="Ubiquitin-like_domsf"/>
</dbReference>
<evidence type="ECO:0000313" key="6">
    <source>
        <dbReference type="EMBL" id="ORX57201.1"/>
    </source>
</evidence>